<gene>
    <name evidence="1" type="ORF">AFUS01_LOCUS34588</name>
</gene>
<name>A0A8J2L3A6_9HEXA</name>
<evidence type="ECO:0000313" key="2">
    <source>
        <dbReference type="Proteomes" id="UP000708208"/>
    </source>
</evidence>
<evidence type="ECO:0000313" key="1">
    <source>
        <dbReference type="EMBL" id="CAG7824433.1"/>
    </source>
</evidence>
<protein>
    <submittedName>
        <fullName evidence="1">Uncharacterized protein</fullName>
    </submittedName>
</protein>
<sequence length="74" mass="8298">MRFATPLTYQLGIDVPGSSEAPLAVIVDEQKRDDQFVKKCLPSNRTEDVKVVGLVSCVYTLSSLHYAQQVVWKK</sequence>
<dbReference type="Proteomes" id="UP000708208">
    <property type="component" value="Unassembled WGS sequence"/>
</dbReference>
<comment type="caution">
    <text evidence="1">The sequence shown here is derived from an EMBL/GenBank/DDBJ whole genome shotgun (WGS) entry which is preliminary data.</text>
</comment>
<organism evidence="1 2">
    <name type="scientific">Allacma fusca</name>
    <dbReference type="NCBI Taxonomy" id="39272"/>
    <lineage>
        <taxon>Eukaryota</taxon>
        <taxon>Metazoa</taxon>
        <taxon>Ecdysozoa</taxon>
        <taxon>Arthropoda</taxon>
        <taxon>Hexapoda</taxon>
        <taxon>Collembola</taxon>
        <taxon>Symphypleona</taxon>
        <taxon>Sminthuridae</taxon>
        <taxon>Allacma</taxon>
    </lineage>
</organism>
<keyword evidence="2" id="KW-1185">Reference proteome</keyword>
<proteinExistence type="predicted"/>
<dbReference type="AlphaFoldDB" id="A0A8J2L3A6"/>
<dbReference type="EMBL" id="CAJVCH010532792">
    <property type="protein sequence ID" value="CAG7824433.1"/>
    <property type="molecule type" value="Genomic_DNA"/>
</dbReference>
<accession>A0A8J2L3A6</accession>
<reference evidence="1" key="1">
    <citation type="submission" date="2021-06" db="EMBL/GenBank/DDBJ databases">
        <authorList>
            <person name="Hodson N. C."/>
            <person name="Mongue J. A."/>
            <person name="Jaron S. K."/>
        </authorList>
    </citation>
    <scope>NUCLEOTIDE SEQUENCE</scope>
</reference>